<dbReference type="PATRIC" id="fig|264459.3.peg.4552"/>
<dbReference type="RefSeq" id="WP_057428185.1">
    <property type="nucleotide sequence ID" value="NZ_LJRI01001261.1"/>
</dbReference>
<comment type="caution">
    <text evidence="3">The sequence shown here is derived from an EMBL/GenBank/DDBJ whole genome shotgun (WGS) entry which is preliminary data.</text>
</comment>
<evidence type="ECO:0000256" key="1">
    <source>
        <dbReference type="SAM" id="MobiDB-lite"/>
    </source>
</evidence>
<dbReference type="EMBL" id="LJRI01001261">
    <property type="protein sequence ID" value="KPY67018.1"/>
    <property type="molecule type" value="Genomic_DNA"/>
</dbReference>
<dbReference type="InterPro" id="IPR009078">
    <property type="entry name" value="Ferritin-like_SF"/>
</dbReference>
<accession>A0A0Q0AVV8</accession>
<organism evidence="3 4">
    <name type="scientific">Pseudomonas syringae pv. spinaceae</name>
    <dbReference type="NCBI Taxonomy" id="264459"/>
    <lineage>
        <taxon>Bacteria</taxon>
        <taxon>Pseudomonadati</taxon>
        <taxon>Pseudomonadota</taxon>
        <taxon>Gammaproteobacteria</taxon>
        <taxon>Pseudomonadales</taxon>
        <taxon>Pseudomonadaceae</taxon>
        <taxon>Pseudomonas</taxon>
        <taxon>Pseudomonas syringae</taxon>
    </lineage>
</organism>
<sequence>MSERQVIIGTNRTGAQMSPEGTARQLEATRMFPSDVPGDMSAYTAERERAIREADLIGSVPSPSSAKGVVKTALDKTIGKAPEVLLDKLGERLAFERTGVRLYEAMVAKATSAPGANPALVGTLRQIQAEELEHMDLVREAIETLGADPTAMTPCADVVGVKAMGVLQVLTDPRTTVSQSMSAILTIELEDNAAWELLIELARAGGHPLIAKRFEHALQQEETHLATVRQFIRDDLLAQVS</sequence>
<evidence type="ECO:0000313" key="4">
    <source>
        <dbReference type="Proteomes" id="UP000050384"/>
    </source>
</evidence>
<proteinExistence type="predicted"/>
<reference evidence="3 4" key="1">
    <citation type="submission" date="2015-09" db="EMBL/GenBank/DDBJ databases">
        <title>Genome announcement of multiple Pseudomonas syringae strains.</title>
        <authorList>
            <person name="Thakur S."/>
            <person name="Wang P.W."/>
            <person name="Gong Y."/>
            <person name="Weir B.S."/>
            <person name="Guttman D.S."/>
        </authorList>
    </citation>
    <scope>NUCLEOTIDE SEQUENCE [LARGE SCALE GENOMIC DNA]</scope>
    <source>
        <strain evidence="3 4">ICMP16929</strain>
    </source>
</reference>
<dbReference type="InterPro" id="IPR012347">
    <property type="entry name" value="Ferritin-like"/>
</dbReference>
<evidence type="ECO:0000313" key="3">
    <source>
        <dbReference type="EMBL" id="KPY67018.1"/>
    </source>
</evidence>
<name>A0A0Q0AVV8_PSESX</name>
<dbReference type="AlphaFoldDB" id="A0A0Q0AVV8"/>
<dbReference type="Proteomes" id="UP000050384">
    <property type="component" value="Unassembled WGS sequence"/>
</dbReference>
<dbReference type="GO" id="GO:0008199">
    <property type="term" value="F:ferric iron binding"/>
    <property type="evidence" value="ECO:0007669"/>
    <property type="project" value="InterPro"/>
</dbReference>
<dbReference type="Pfam" id="PF00210">
    <property type="entry name" value="Ferritin"/>
    <property type="match status" value="1"/>
</dbReference>
<gene>
    <name evidence="3" type="ORF">ALO94_02814</name>
</gene>
<protein>
    <recommendedName>
        <fullName evidence="2">Ferritin/DPS domain-containing protein</fullName>
    </recommendedName>
</protein>
<dbReference type="InterPro" id="IPR008331">
    <property type="entry name" value="Ferritin_DPS_dom"/>
</dbReference>
<feature type="region of interest" description="Disordered" evidence="1">
    <location>
        <begin position="1"/>
        <end position="21"/>
    </location>
</feature>
<dbReference type="SUPFAM" id="SSF47240">
    <property type="entry name" value="Ferritin-like"/>
    <property type="match status" value="1"/>
</dbReference>
<dbReference type="CDD" id="cd00657">
    <property type="entry name" value="Ferritin_like"/>
    <property type="match status" value="1"/>
</dbReference>
<feature type="domain" description="Ferritin/DPS" evidence="2">
    <location>
        <begin position="124"/>
        <end position="234"/>
    </location>
</feature>
<evidence type="ECO:0000259" key="2">
    <source>
        <dbReference type="Pfam" id="PF00210"/>
    </source>
</evidence>
<dbReference type="Gene3D" id="1.20.1260.10">
    <property type="match status" value="1"/>
</dbReference>